<dbReference type="RefSeq" id="WP_181319923.1">
    <property type="nucleotide sequence ID" value="NZ_PYAX01000001.1"/>
</dbReference>
<evidence type="ECO:0000313" key="2">
    <source>
        <dbReference type="Proteomes" id="UP000241118"/>
    </source>
</evidence>
<sequence length="58" mass="6357">MNHVTPTIEPTDVTETTAADTRQCAVCPHPWEAHDRIAMRFCTATVSENHTRGCVCGS</sequence>
<name>A0A2P8IHC7_SACCR</name>
<dbReference type="NCBIfam" id="NF038206">
    <property type="entry name" value="RGCVC_fam"/>
    <property type="match status" value="1"/>
</dbReference>
<accession>A0A2P8IHC7</accession>
<protein>
    <submittedName>
        <fullName evidence="1">Uncharacterized protein</fullName>
    </submittedName>
</protein>
<dbReference type="EMBL" id="PYAX01000001">
    <property type="protein sequence ID" value="PSL57862.1"/>
    <property type="molecule type" value="Genomic_DNA"/>
</dbReference>
<proteinExistence type="predicted"/>
<evidence type="ECO:0000313" key="1">
    <source>
        <dbReference type="EMBL" id="PSL57862.1"/>
    </source>
</evidence>
<dbReference type="AlphaFoldDB" id="A0A2P8IHC7"/>
<keyword evidence="2" id="KW-1185">Reference proteome</keyword>
<comment type="caution">
    <text evidence="1">The sequence shown here is derived from an EMBL/GenBank/DDBJ whole genome shotgun (WGS) entry which is preliminary data.</text>
</comment>
<reference evidence="1 2" key="1">
    <citation type="submission" date="2018-03" db="EMBL/GenBank/DDBJ databases">
        <title>Genomic Encyclopedia of Type Strains, Phase III (KMG-III): the genomes of soil and plant-associated and newly described type strains.</title>
        <authorList>
            <person name="Whitman W."/>
        </authorList>
    </citation>
    <scope>NUCLEOTIDE SEQUENCE [LARGE SCALE GENOMIC DNA]</scope>
    <source>
        <strain evidence="1 2">CGMCC 4.7097</strain>
    </source>
</reference>
<organism evidence="1 2">
    <name type="scientific">Saccharothrix carnea</name>
    <dbReference type="NCBI Taxonomy" id="1280637"/>
    <lineage>
        <taxon>Bacteria</taxon>
        <taxon>Bacillati</taxon>
        <taxon>Actinomycetota</taxon>
        <taxon>Actinomycetes</taxon>
        <taxon>Pseudonocardiales</taxon>
        <taxon>Pseudonocardiaceae</taxon>
        <taxon>Saccharothrix</taxon>
    </lineage>
</organism>
<dbReference type="Proteomes" id="UP000241118">
    <property type="component" value="Unassembled WGS sequence"/>
</dbReference>
<gene>
    <name evidence="1" type="ORF">B0I31_10173</name>
</gene>